<name>A0A1W2HBN9_9BACT</name>
<evidence type="ECO:0000259" key="2">
    <source>
        <dbReference type="PROSITE" id="PS51677"/>
    </source>
</evidence>
<sequence>MKLHNTIINFHVIQNMEWMEDIIKMLSKKFEMISIEQLEDYYYGKLEGKNYCHITIDDGDNSVYSHLFPLLKKYQVPVSIFVSPKAVITGKNFWFQEIKGYDPVKLLQYYNKYKGTNFQFVNGKQVNALIKSCPIDEIHEIIKNFKKIYQIPDKERRCLTIEQLKELQASDLVGIGAHTLHHPILKNEKEDVVRIEIIESINQLSAILGEEVKYFAYPNGMPEFDFGNREINILKEKKIKLAFSTEGKNFSKNDNPLSIPRRGVTKGSATFVYTKLLLGNSWDTIKQLIKGKQEKYYRVNEGV</sequence>
<evidence type="ECO:0000313" key="3">
    <source>
        <dbReference type="EMBL" id="SMD46289.1"/>
    </source>
</evidence>
<dbReference type="InterPro" id="IPR011330">
    <property type="entry name" value="Glyco_hydro/deAcase_b/a-brl"/>
</dbReference>
<dbReference type="InterPro" id="IPR051398">
    <property type="entry name" value="Polysacch_Deacetylase"/>
</dbReference>
<feature type="domain" description="NodB homology" evidence="2">
    <location>
        <begin position="50"/>
        <end position="303"/>
    </location>
</feature>
<keyword evidence="4" id="KW-1185">Reference proteome</keyword>
<dbReference type="CDD" id="cd10918">
    <property type="entry name" value="CE4_NodB_like_5s_6s"/>
    <property type="match status" value="1"/>
</dbReference>
<dbReference type="GO" id="GO:0016810">
    <property type="term" value="F:hydrolase activity, acting on carbon-nitrogen (but not peptide) bonds"/>
    <property type="evidence" value="ECO:0007669"/>
    <property type="project" value="InterPro"/>
</dbReference>
<accession>A0A1W2HBN9</accession>
<dbReference type="Proteomes" id="UP000192333">
    <property type="component" value="Chromosome I"/>
</dbReference>
<reference evidence="4" key="1">
    <citation type="submission" date="2017-04" db="EMBL/GenBank/DDBJ databases">
        <authorList>
            <person name="Varghese N."/>
            <person name="Submissions S."/>
        </authorList>
    </citation>
    <scope>NUCLEOTIDE SEQUENCE [LARGE SCALE GENOMIC DNA]</scope>
    <source>
        <strain evidence="4">DSM 16537</strain>
    </source>
</reference>
<dbReference type="STRING" id="758820.SAMN00777080_4971"/>
<dbReference type="AlphaFoldDB" id="A0A1W2HBN9"/>
<keyword evidence="1" id="KW-0732">Signal</keyword>
<protein>
    <submittedName>
        <fullName evidence="3">Peptidoglycan/xylan/chitin deacetylase, PgdA/CDA1 family</fullName>
    </submittedName>
</protein>
<proteinExistence type="predicted"/>
<dbReference type="Pfam" id="PF01522">
    <property type="entry name" value="Polysacc_deac_1"/>
    <property type="match status" value="2"/>
</dbReference>
<dbReference type="OrthoDB" id="9778320at2"/>
<dbReference type="Gene3D" id="3.20.20.370">
    <property type="entry name" value="Glycoside hydrolase/deacetylase"/>
    <property type="match status" value="1"/>
</dbReference>
<evidence type="ECO:0000313" key="4">
    <source>
        <dbReference type="Proteomes" id="UP000192333"/>
    </source>
</evidence>
<gene>
    <name evidence="3" type="ORF">SAMN00777080_4971</name>
</gene>
<dbReference type="PANTHER" id="PTHR34216">
    <property type="match status" value="1"/>
</dbReference>
<organism evidence="3 4">
    <name type="scientific">Aquiflexum balticum DSM 16537</name>
    <dbReference type="NCBI Taxonomy" id="758820"/>
    <lineage>
        <taxon>Bacteria</taxon>
        <taxon>Pseudomonadati</taxon>
        <taxon>Bacteroidota</taxon>
        <taxon>Cytophagia</taxon>
        <taxon>Cytophagales</taxon>
        <taxon>Cyclobacteriaceae</taxon>
        <taxon>Aquiflexum</taxon>
    </lineage>
</organism>
<dbReference type="SUPFAM" id="SSF88713">
    <property type="entry name" value="Glycoside hydrolase/deacetylase"/>
    <property type="match status" value="1"/>
</dbReference>
<dbReference type="InterPro" id="IPR002509">
    <property type="entry name" value="NODB_dom"/>
</dbReference>
<evidence type="ECO:0000256" key="1">
    <source>
        <dbReference type="ARBA" id="ARBA00022729"/>
    </source>
</evidence>
<dbReference type="PANTHER" id="PTHR34216:SF7">
    <property type="entry name" value="POLY-BETA-1,6-N-ACETYL-D-GLUCOSAMINE N-DEACETYLASE"/>
    <property type="match status" value="1"/>
</dbReference>
<dbReference type="EMBL" id="LT838813">
    <property type="protein sequence ID" value="SMD46289.1"/>
    <property type="molecule type" value="Genomic_DNA"/>
</dbReference>
<dbReference type="GO" id="GO:0005975">
    <property type="term" value="P:carbohydrate metabolic process"/>
    <property type="evidence" value="ECO:0007669"/>
    <property type="project" value="InterPro"/>
</dbReference>
<dbReference type="PROSITE" id="PS51677">
    <property type="entry name" value="NODB"/>
    <property type="match status" value="1"/>
</dbReference>